<sequence length="345" mass="36072">MKRFSTLMAILTLLFAGLMIPATASAAPDAGQTEARETADAPAPSAEAPIQTGKSTPRIMVEGFTTTPKPVVAGDDFDIVFTARNMSATATVQNIKFSLSGEGGLLPRSGSASVYLAKLGPRESVDVTMYYTSLPTLEDKPYPLTLTIDYEDADFTALSSTETVAVVVSQPARVETSVPQVTPEVMTLGGEGSLVFTVNNLGKSAISNVKASIKGGQAVTGSEAYVGNVAAGATANVDMIVQAVDVTASPITLVLSYENSEGVEASLEREVPVTVMEMAQNEGMLGPEDIYEEESTIPWGLIGIGAAVLAAIVIVAVVAVRRHRKKKDVEDEADALSLLDQDGLI</sequence>
<evidence type="ECO:0008006" key="6">
    <source>
        <dbReference type="Google" id="ProtNLM"/>
    </source>
</evidence>
<evidence type="ECO:0000256" key="3">
    <source>
        <dbReference type="SAM" id="SignalP"/>
    </source>
</evidence>
<feature type="signal peptide" evidence="3">
    <location>
        <begin position="1"/>
        <end position="26"/>
    </location>
</feature>
<dbReference type="Gene3D" id="2.60.40.10">
    <property type="entry name" value="Immunoglobulins"/>
    <property type="match status" value="1"/>
</dbReference>
<dbReference type="PANTHER" id="PTHR35902">
    <property type="entry name" value="S-LAYER DOMAIN-LIKE PROTEIN-RELATED"/>
    <property type="match status" value="1"/>
</dbReference>
<gene>
    <name evidence="4" type="ORF">J2S45_000289</name>
</gene>
<feature type="transmembrane region" description="Helical" evidence="2">
    <location>
        <begin position="297"/>
        <end position="320"/>
    </location>
</feature>
<dbReference type="EMBL" id="JAUSQL010000001">
    <property type="protein sequence ID" value="MDP9831610.1"/>
    <property type="molecule type" value="Genomic_DNA"/>
</dbReference>
<keyword evidence="2" id="KW-0812">Transmembrane</keyword>
<dbReference type="Proteomes" id="UP001230145">
    <property type="component" value="Unassembled WGS sequence"/>
</dbReference>
<accession>A0ABT9PFW6</accession>
<evidence type="ECO:0000256" key="1">
    <source>
        <dbReference type="SAM" id="MobiDB-lite"/>
    </source>
</evidence>
<protein>
    <recommendedName>
        <fullName evidence="6">CARDB domain-containing protein</fullName>
    </recommendedName>
</protein>
<keyword evidence="3" id="KW-0732">Signal</keyword>
<comment type="caution">
    <text evidence="4">The sequence shown here is derived from an EMBL/GenBank/DDBJ whole genome shotgun (WGS) entry which is preliminary data.</text>
</comment>
<keyword evidence="2" id="KW-1133">Transmembrane helix</keyword>
<dbReference type="RefSeq" id="WP_307634307.1">
    <property type="nucleotide sequence ID" value="NZ_JAUSQL010000001.1"/>
</dbReference>
<reference evidence="4 5" key="1">
    <citation type="submission" date="2023-07" db="EMBL/GenBank/DDBJ databases">
        <title>Sequencing the genomes of 1000 actinobacteria strains.</title>
        <authorList>
            <person name="Klenk H.-P."/>
        </authorList>
    </citation>
    <scope>NUCLEOTIDE SEQUENCE [LARGE SCALE GENOMIC DNA]</scope>
    <source>
        <strain evidence="4 5">DSM 19515</strain>
    </source>
</reference>
<evidence type="ECO:0000313" key="4">
    <source>
        <dbReference type="EMBL" id="MDP9831610.1"/>
    </source>
</evidence>
<name>A0ABT9PFW6_9ACTO</name>
<evidence type="ECO:0000256" key="2">
    <source>
        <dbReference type="SAM" id="Phobius"/>
    </source>
</evidence>
<keyword evidence="5" id="KW-1185">Reference proteome</keyword>
<organism evidence="4 5">
    <name type="scientific">Trueperella abortisuis</name>
    <dbReference type="NCBI Taxonomy" id="445930"/>
    <lineage>
        <taxon>Bacteria</taxon>
        <taxon>Bacillati</taxon>
        <taxon>Actinomycetota</taxon>
        <taxon>Actinomycetes</taxon>
        <taxon>Actinomycetales</taxon>
        <taxon>Actinomycetaceae</taxon>
        <taxon>Trueperella</taxon>
    </lineage>
</organism>
<evidence type="ECO:0000313" key="5">
    <source>
        <dbReference type="Proteomes" id="UP001230145"/>
    </source>
</evidence>
<keyword evidence="2" id="KW-0472">Membrane</keyword>
<dbReference type="InterPro" id="IPR013783">
    <property type="entry name" value="Ig-like_fold"/>
</dbReference>
<feature type="region of interest" description="Disordered" evidence="1">
    <location>
        <begin position="29"/>
        <end position="57"/>
    </location>
</feature>
<feature type="chain" id="PRO_5047414177" description="CARDB domain-containing protein" evidence="3">
    <location>
        <begin position="27"/>
        <end position="345"/>
    </location>
</feature>
<proteinExistence type="predicted"/>